<dbReference type="AlphaFoldDB" id="A0A1V2I4E6"/>
<dbReference type="STRING" id="1834516.BL253_27105"/>
<dbReference type="InterPro" id="IPR002575">
    <property type="entry name" value="Aminoglycoside_PTrfase"/>
</dbReference>
<dbReference type="Pfam" id="PF01636">
    <property type="entry name" value="APH"/>
    <property type="match status" value="1"/>
</dbReference>
<dbReference type="Proteomes" id="UP000188929">
    <property type="component" value="Unassembled WGS sequence"/>
</dbReference>
<dbReference type="Gene3D" id="3.90.1200.10">
    <property type="match status" value="1"/>
</dbReference>
<feature type="domain" description="CHK kinase-like" evidence="1">
    <location>
        <begin position="120"/>
        <end position="296"/>
    </location>
</feature>
<sequence length="354" mass="38390">MSTVAPRFPDTLDEALSPVWLTEILSKQYPGIRVHGSSRGPIVARVATNLRFDVDCDGLGEGEAPLKLCVKGFFTPAGELVHGTGEHEAYFYRDLVDSTGVRTLNAVYADVHPEHGGGVIITRDIVAEGATFLDALAPYTPDQAAVSLSQLAKLHSSTWNAPALADVGWLAPRLDGHLRHRGFKEINGNFTGPIGAGVPAEVRDAQRLVDAYGRFAALVAAADPWCIVHGDPHVGNVYLDAEGRPSFVDWQLAQRGPWWVDIGYHIASALTIEDRRANERDLLQHYLDELRAGGVDAPSLDDAWTGYRQGIVEGFYLWGITLKVKPELTTALLTRIGTAVADHDSLTAVLDAED</sequence>
<proteinExistence type="predicted"/>
<evidence type="ECO:0000313" key="2">
    <source>
        <dbReference type="EMBL" id="ONH25672.1"/>
    </source>
</evidence>
<gene>
    <name evidence="2" type="ORF">BL253_27105</name>
</gene>
<dbReference type="PANTHER" id="PTHR23020">
    <property type="entry name" value="UNCHARACTERIZED NUCLEAR HORMONE RECEPTOR-RELATED"/>
    <property type="match status" value="1"/>
</dbReference>
<dbReference type="GO" id="GO:0016740">
    <property type="term" value="F:transferase activity"/>
    <property type="evidence" value="ECO:0007669"/>
    <property type="project" value="UniProtKB-KW"/>
</dbReference>
<keyword evidence="3" id="KW-1185">Reference proteome</keyword>
<evidence type="ECO:0000259" key="1">
    <source>
        <dbReference type="SMART" id="SM00587"/>
    </source>
</evidence>
<dbReference type="PANTHER" id="PTHR23020:SF41">
    <property type="entry name" value="AMINOGLYCOSIDE PHOSPHOTRANSFERASE DOMAIN-CONTAINING PROTEIN"/>
    <property type="match status" value="1"/>
</dbReference>
<protein>
    <submittedName>
        <fullName evidence="2">Aminoglycoside phosphotransferase</fullName>
    </submittedName>
</protein>
<dbReference type="InterPro" id="IPR011009">
    <property type="entry name" value="Kinase-like_dom_sf"/>
</dbReference>
<dbReference type="InterPro" id="IPR052961">
    <property type="entry name" value="Oxido-Kinase-like_Enzymes"/>
</dbReference>
<evidence type="ECO:0000313" key="3">
    <source>
        <dbReference type="Proteomes" id="UP000188929"/>
    </source>
</evidence>
<dbReference type="InterPro" id="IPR015897">
    <property type="entry name" value="CHK_kinase-like"/>
</dbReference>
<name>A0A1V2I4E6_9ACTN</name>
<dbReference type="OrthoDB" id="141068at2"/>
<dbReference type="SUPFAM" id="SSF56112">
    <property type="entry name" value="Protein kinase-like (PK-like)"/>
    <property type="match status" value="1"/>
</dbReference>
<dbReference type="EMBL" id="MOMC01000058">
    <property type="protein sequence ID" value="ONH25672.1"/>
    <property type="molecule type" value="Genomic_DNA"/>
</dbReference>
<organism evidence="2 3">
    <name type="scientific">Pseudofrankia asymbiotica</name>
    <dbReference type="NCBI Taxonomy" id="1834516"/>
    <lineage>
        <taxon>Bacteria</taxon>
        <taxon>Bacillati</taxon>
        <taxon>Actinomycetota</taxon>
        <taxon>Actinomycetes</taxon>
        <taxon>Frankiales</taxon>
        <taxon>Frankiaceae</taxon>
        <taxon>Pseudofrankia</taxon>
    </lineage>
</organism>
<accession>A0A1V2I4E6</accession>
<dbReference type="RefSeq" id="WP_076820204.1">
    <property type="nucleotide sequence ID" value="NZ_MOMC01000058.1"/>
</dbReference>
<keyword evidence="2" id="KW-0808">Transferase</keyword>
<dbReference type="SMART" id="SM00587">
    <property type="entry name" value="CHK"/>
    <property type="match status" value="1"/>
</dbReference>
<comment type="caution">
    <text evidence="2">The sequence shown here is derived from an EMBL/GenBank/DDBJ whole genome shotgun (WGS) entry which is preliminary data.</text>
</comment>
<reference evidence="3" key="1">
    <citation type="submission" date="2016-10" db="EMBL/GenBank/DDBJ databases">
        <title>Frankia sp. NRRL B-16386 Genome sequencing.</title>
        <authorList>
            <person name="Ghodhbane-Gtari F."/>
            <person name="Swanson E."/>
            <person name="Gueddou A."/>
            <person name="Hezbri K."/>
            <person name="Ktari K."/>
            <person name="Nouioui I."/>
            <person name="Morris K."/>
            <person name="Simpson S."/>
            <person name="Abebe-Akele F."/>
            <person name="Thomas K."/>
            <person name="Gtari M."/>
            <person name="Tisa L.S."/>
        </authorList>
    </citation>
    <scope>NUCLEOTIDE SEQUENCE [LARGE SCALE GENOMIC DNA]</scope>
    <source>
        <strain evidence="3">NRRL B-16386</strain>
    </source>
</reference>